<dbReference type="STRING" id="906968.Trebr_1738"/>
<organism evidence="5 6">
    <name type="scientific">Treponema brennaborense (strain DSM 12168 / CIP 105900 / DD5/3)</name>
    <dbReference type="NCBI Taxonomy" id="906968"/>
    <lineage>
        <taxon>Bacteria</taxon>
        <taxon>Pseudomonadati</taxon>
        <taxon>Spirochaetota</taxon>
        <taxon>Spirochaetia</taxon>
        <taxon>Spirochaetales</taxon>
        <taxon>Treponemataceae</taxon>
        <taxon>Treponema</taxon>
    </lineage>
</organism>
<evidence type="ECO:0000313" key="6">
    <source>
        <dbReference type="Proteomes" id="UP000006546"/>
    </source>
</evidence>
<keyword evidence="3" id="KW-0732">Signal</keyword>
<feature type="chain" id="PRO_5003317948" evidence="3">
    <location>
        <begin position="28"/>
        <end position="1527"/>
    </location>
</feature>
<dbReference type="SUPFAM" id="SSF50939">
    <property type="entry name" value="Sialidases"/>
    <property type="match status" value="1"/>
</dbReference>
<dbReference type="InterPro" id="IPR052016">
    <property type="entry name" value="Bact_Sigma-Reg"/>
</dbReference>
<proteinExistence type="predicted"/>
<keyword evidence="2" id="KW-0472">Membrane</keyword>
<dbReference type="InterPro" id="IPR036278">
    <property type="entry name" value="Sialidase_sf"/>
</dbReference>
<dbReference type="CDD" id="cd15482">
    <property type="entry name" value="Sialidase_non-viral"/>
    <property type="match status" value="1"/>
</dbReference>
<dbReference type="Proteomes" id="UP000006546">
    <property type="component" value="Chromosome"/>
</dbReference>
<feature type="domain" description="HAMP" evidence="4">
    <location>
        <begin position="1098"/>
        <end position="1155"/>
    </location>
</feature>
<dbReference type="PANTHER" id="PTHR43156:SF2">
    <property type="entry name" value="STAGE II SPORULATION PROTEIN E"/>
    <property type="match status" value="1"/>
</dbReference>
<dbReference type="CDD" id="cd06225">
    <property type="entry name" value="HAMP"/>
    <property type="match status" value="1"/>
</dbReference>
<dbReference type="InterPro" id="IPR001932">
    <property type="entry name" value="PPM-type_phosphatase-like_dom"/>
</dbReference>
<dbReference type="PANTHER" id="PTHR43156">
    <property type="entry name" value="STAGE II SPORULATION PROTEIN E-RELATED"/>
    <property type="match status" value="1"/>
</dbReference>
<dbReference type="GO" id="GO:0007165">
    <property type="term" value="P:signal transduction"/>
    <property type="evidence" value="ECO:0007669"/>
    <property type="project" value="InterPro"/>
</dbReference>
<dbReference type="RefSeq" id="WP_013758865.1">
    <property type="nucleotide sequence ID" value="NC_015500.1"/>
</dbReference>
<evidence type="ECO:0000259" key="4">
    <source>
        <dbReference type="PROSITE" id="PS50885"/>
    </source>
</evidence>
<sequence>MNARTGRPYIFRFLCVLQLCLSAASFAAATDFYWENPLPITESDTRFPQTVSSPAICAVFYQEIVAEDSQRGSIYLSAQTTRDGSSWNTVSRFAGPFAYAGEIPDIYSAAVSRTGTIAVAASADSDAIRVYLSRDYGATFVQTAVPRYPYPLVAPRLYALSDGGFILFASLGENESFSLLYAYSADGENWSEFSRFPPAAELTNAFVPMIASVPAGDIAVFQVSYNSGSRLSYQLYSALSADGGRTWGAPVLITGDASIPAAARSSAFTSYHNQRPYVFAYEGDVYLAWERTYYASEESHIFVCRLDSAGTCVAGSAEELTTGGTANRPILFDYGGALSLLWFDSRRGTETVYLAQKNGFLWEESALSPSGTAASFANFVIPADGQSIHVFWQQSGGKSERPVIVRLSPDRTVAPAKFIARSFSEGQRSASEKVSARVVLPADSSGIAGYSWIWTQSPYEQPPRQFMRLSDQLELAATADVDGDWFFKARVLDYAGNWSEPSSLRYVRDTTPPEPPVVTPLAADENGFALSNTFTMNWQPAAEDYIAGYAWSLEYLAPLSASAETLPAPSKPPLQLMGKDPRTSYSNRSNGWYAFSVAAIDTAGNVGLPSSTVFALNKYIPYTTITAANSKTDEFGTITLTILGRGYTYDGTVSDIYIDRDGSAPYDAVLSAAAGDFTVYSDSRIGGITLPDLDAGTYRIGLMHTDRGLYFSAPLVTVTQTGTVKFGNYTYDFIPPWQPAGPAARYSVQIGSILIWAVFALALIGFFAAVRGIVRSAQDAFVIRREIQALLTGDSMPLEKKHAAARLKQKGISLKVKLVFFTIFLVLMIILLISVPLGVMMIRNQEQTLAAGLEERASVLLESLSSGVRAYLPQSNILELSFLPSQSQAMAEARYATITGFPANAANTNLDYVWATNDPEILSKLDTQSLSFGSSRLTGDVITEISLLCSRLNEQAQREVGEMAAGIAELNAEGISLAAKTDRTSVERRQEISTITTQLGERLTQTLNDFSKKGSGSWPQYDSARIDRANTEYVFYKPVLYRQGTDQNYVRGIVLLSISTESLVESVRNAQNSIMYTVILISLIAIAIGAVGSLILASVIIRPIRRLVAHVSMIRDTDDKESLNGKDIVIKSKDEIGLLGETVNDMTHGLVKAAAAAKDLTVGKEVQKMFIPLETDSAGKKLTTGAMEDAGAQFFGYYEGAKGVSGDYFDYKKLDDRRYAIIKCDVSGKGVPAALIMVEVATLFLNYFEDWTFKTHGTNLTPIVSQINDLIESRGFKGRFAAFTLCLFDSVSGDVHFCNAGDNLIHIYDGTERLKKTVTLPESAAAGVFPTFMVDMKGGFRVSSMKLKSGDVLFLYTDGIEEAKRLFRTPDFKPCVCAEAGLEPNEPHENHLVGQDGEELSPERVNAIIEAVFSRSTFNLVKYHNPVPGEILQFDFTTCEGTAEDAIMALVSIEKVFRMYKTPNVTEFDRVPVDRKIDAFLNEHFVQYGQYCLNKADFPGAPEYLYYTYMKEDEQYDDLTLVAVKKK</sequence>
<dbReference type="Gene3D" id="3.60.40.10">
    <property type="entry name" value="PPM-type phosphatase domain"/>
    <property type="match status" value="1"/>
</dbReference>
<dbReference type="Gene3D" id="2.120.10.10">
    <property type="match status" value="1"/>
</dbReference>
<gene>
    <name evidence="5" type="ordered locus">Trebr_1738</name>
</gene>
<dbReference type="SUPFAM" id="SSF81606">
    <property type="entry name" value="PP2C-like"/>
    <property type="match status" value="1"/>
</dbReference>
<dbReference type="Pfam" id="PF00672">
    <property type="entry name" value="HAMP"/>
    <property type="match status" value="1"/>
</dbReference>
<keyword evidence="6" id="KW-1185">Reference proteome</keyword>
<reference evidence="6" key="1">
    <citation type="submission" date="2011-04" db="EMBL/GenBank/DDBJ databases">
        <title>The complete genome of Treponema brennaborense DSM 12168.</title>
        <authorList>
            <person name="Lucas S."/>
            <person name="Han J."/>
            <person name="Lapidus A."/>
            <person name="Bruce D."/>
            <person name="Goodwin L."/>
            <person name="Pitluck S."/>
            <person name="Peters L."/>
            <person name="Kyrpides N."/>
            <person name="Mavromatis K."/>
            <person name="Ivanova N."/>
            <person name="Mikhailova N."/>
            <person name="Pagani I."/>
            <person name="Teshima H."/>
            <person name="Detter J.C."/>
            <person name="Tapia R."/>
            <person name="Han C."/>
            <person name="Land M."/>
            <person name="Hauser L."/>
            <person name="Markowitz V."/>
            <person name="Cheng J.-F."/>
            <person name="Hugenholtz P."/>
            <person name="Woyke T."/>
            <person name="Wu D."/>
            <person name="Gronow S."/>
            <person name="Wellnitz S."/>
            <person name="Brambilla E."/>
            <person name="Klenk H.-P."/>
            <person name="Eisen J.A."/>
        </authorList>
    </citation>
    <scope>NUCLEOTIDE SEQUENCE [LARGE SCALE GENOMIC DNA]</scope>
    <source>
        <strain evidence="6">DSM 12168 / CIP 105900 / DD5/3</strain>
    </source>
</reference>
<feature type="transmembrane region" description="Helical" evidence="2">
    <location>
        <begin position="818"/>
        <end position="842"/>
    </location>
</feature>
<protein>
    <submittedName>
        <fullName evidence="5">Protein serine/threonine phosphatase with extracellular sensor</fullName>
    </submittedName>
</protein>
<feature type="signal peptide" evidence="3">
    <location>
        <begin position="1"/>
        <end position="27"/>
    </location>
</feature>
<dbReference type="eggNOG" id="COG2208">
    <property type="taxonomic scope" value="Bacteria"/>
</dbReference>
<feature type="transmembrane region" description="Helical" evidence="2">
    <location>
        <begin position="753"/>
        <end position="774"/>
    </location>
</feature>
<dbReference type="HOGENOM" id="CLU_243603_0_0_12"/>
<keyword evidence="1" id="KW-0378">Hydrolase</keyword>
<dbReference type="GO" id="GO:0016791">
    <property type="term" value="F:phosphatase activity"/>
    <property type="evidence" value="ECO:0007669"/>
    <property type="project" value="TreeGrafter"/>
</dbReference>
<keyword evidence="2" id="KW-1133">Transmembrane helix</keyword>
<evidence type="ECO:0000256" key="3">
    <source>
        <dbReference type="SAM" id="SignalP"/>
    </source>
</evidence>
<keyword evidence="2" id="KW-0812">Transmembrane</keyword>
<dbReference type="EMBL" id="CP002696">
    <property type="protein sequence ID" value="AEE17160.1"/>
    <property type="molecule type" value="Genomic_DNA"/>
</dbReference>
<name>F4LQF1_TREBD</name>
<dbReference type="InterPro" id="IPR036457">
    <property type="entry name" value="PPM-type-like_dom_sf"/>
</dbReference>
<dbReference type="SMART" id="SM00304">
    <property type="entry name" value="HAMP"/>
    <property type="match status" value="1"/>
</dbReference>
<dbReference type="Gene3D" id="6.10.340.10">
    <property type="match status" value="1"/>
</dbReference>
<dbReference type="GO" id="GO:0016020">
    <property type="term" value="C:membrane"/>
    <property type="evidence" value="ECO:0007669"/>
    <property type="project" value="InterPro"/>
</dbReference>
<evidence type="ECO:0000256" key="2">
    <source>
        <dbReference type="SAM" id="Phobius"/>
    </source>
</evidence>
<evidence type="ECO:0000256" key="1">
    <source>
        <dbReference type="ARBA" id="ARBA00022801"/>
    </source>
</evidence>
<evidence type="ECO:0000313" key="5">
    <source>
        <dbReference type="EMBL" id="AEE17160.1"/>
    </source>
</evidence>
<feature type="transmembrane region" description="Helical" evidence="2">
    <location>
        <begin position="1074"/>
        <end position="1101"/>
    </location>
</feature>
<dbReference type="KEGG" id="tbe:Trebr_1738"/>
<accession>F4LQF1</accession>
<dbReference type="Pfam" id="PF07228">
    <property type="entry name" value="SpoIIE"/>
    <property type="match status" value="1"/>
</dbReference>
<dbReference type="SMART" id="SM00331">
    <property type="entry name" value="PP2C_SIG"/>
    <property type="match status" value="1"/>
</dbReference>
<dbReference type="InterPro" id="IPR003660">
    <property type="entry name" value="HAMP_dom"/>
</dbReference>
<dbReference type="PROSITE" id="PS50885">
    <property type="entry name" value="HAMP"/>
    <property type="match status" value="1"/>
</dbReference>